<protein>
    <recommendedName>
        <fullName evidence="5">Lipoprotein</fullName>
    </recommendedName>
</protein>
<dbReference type="PROSITE" id="PS51257">
    <property type="entry name" value="PROKAR_LIPOPROTEIN"/>
    <property type="match status" value="1"/>
</dbReference>
<sequence length="435" mass="48666">MMRKLISWLSFMMAFCLLLLSCVHDEMYTASDPASKEYHSKSVFKEDEKYIKNVMQIYFEHEAEIKKGNAVPLWDYAMTMGNFDESFLIVPLAEGGKVAACLQVPRNGDHVRFLEDHDLEHIKFFQRYITSKERKAVKSEPYSSAESKGMAECKISAVSMWYPADEYGSNAGHWETNYIVTCPPESTDGDGNGGGEQPTYPYPGGGGSTSPQNPKNPCEKLKKQTTNATFKDNIVTLESKTGDNHESGYRINKNPDGSLQNQLLENKPGTQEVNLKAFSNTITLMHSHYDGLYPIFSPGDILLFNQWIVWAQNWNSVATNNPKIPLNDLTFTLVTSNGNYSFNFDGTDVTALPNYTAEEFKNLNVKYGSMLSDAVSVGNVSGNVSYDMEKLEAGFLKFMSDKMNMTGLKLYKTTTSGNSELSLKNGNRKETDCPN</sequence>
<evidence type="ECO:0000313" key="3">
    <source>
        <dbReference type="EMBL" id="MDQ1098386.1"/>
    </source>
</evidence>
<feature type="region of interest" description="Disordered" evidence="1">
    <location>
        <begin position="181"/>
        <end position="261"/>
    </location>
</feature>
<evidence type="ECO:0000256" key="2">
    <source>
        <dbReference type="SAM" id="SignalP"/>
    </source>
</evidence>
<feature type="chain" id="PRO_5046273773" description="Lipoprotein" evidence="2">
    <location>
        <begin position="26"/>
        <end position="435"/>
    </location>
</feature>
<dbReference type="RefSeq" id="WP_307452599.1">
    <property type="nucleotide sequence ID" value="NZ_JAUTAL010000001.1"/>
</dbReference>
<dbReference type="Proteomes" id="UP001225072">
    <property type="component" value="Unassembled WGS sequence"/>
</dbReference>
<gene>
    <name evidence="3" type="ORF">QE404_003533</name>
</gene>
<feature type="signal peptide" evidence="2">
    <location>
        <begin position="1"/>
        <end position="25"/>
    </location>
</feature>
<evidence type="ECO:0000256" key="1">
    <source>
        <dbReference type="SAM" id="MobiDB-lite"/>
    </source>
</evidence>
<keyword evidence="4" id="KW-1185">Reference proteome</keyword>
<evidence type="ECO:0000313" key="4">
    <source>
        <dbReference type="Proteomes" id="UP001225072"/>
    </source>
</evidence>
<organism evidence="3 4">
    <name type="scientific">Chryseobacterium camelliae</name>
    <dbReference type="NCBI Taxonomy" id="1265445"/>
    <lineage>
        <taxon>Bacteria</taxon>
        <taxon>Pseudomonadati</taxon>
        <taxon>Bacteroidota</taxon>
        <taxon>Flavobacteriia</taxon>
        <taxon>Flavobacteriales</taxon>
        <taxon>Weeksellaceae</taxon>
        <taxon>Chryseobacterium group</taxon>
        <taxon>Chryseobacterium</taxon>
    </lineage>
</organism>
<accession>A0ABU0TNL2</accession>
<reference evidence="3 4" key="1">
    <citation type="submission" date="2023-07" db="EMBL/GenBank/DDBJ databases">
        <title>Functional and genomic diversity of the sorghum phyllosphere microbiome.</title>
        <authorList>
            <person name="Shade A."/>
        </authorList>
    </citation>
    <scope>NUCLEOTIDE SEQUENCE [LARGE SCALE GENOMIC DNA]</scope>
    <source>
        <strain evidence="3 4">SORGH_AS_1064</strain>
    </source>
</reference>
<evidence type="ECO:0008006" key="5">
    <source>
        <dbReference type="Google" id="ProtNLM"/>
    </source>
</evidence>
<name>A0ABU0TNL2_9FLAO</name>
<proteinExistence type="predicted"/>
<comment type="caution">
    <text evidence="3">The sequence shown here is derived from an EMBL/GenBank/DDBJ whole genome shotgun (WGS) entry which is preliminary data.</text>
</comment>
<keyword evidence="2" id="KW-0732">Signal</keyword>
<dbReference type="EMBL" id="JAUTAL010000001">
    <property type="protein sequence ID" value="MDQ1098386.1"/>
    <property type="molecule type" value="Genomic_DNA"/>
</dbReference>